<proteinExistence type="predicted"/>
<dbReference type="InterPro" id="IPR013087">
    <property type="entry name" value="Znf_C2H2_type"/>
</dbReference>
<keyword evidence="1" id="KW-0479">Metal-binding</keyword>
<dbReference type="InterPro" id="IPR036236">
    <property type="entry name" value="Znf_C2H2_sf"/>
</dbReference>
<feature type="compositionally biased region" description="Polar residues" evidence="6">
    <location>
        <begin position="343"/>
        <end position="356"/>
    </location>
</feature>
<dbReference type="OrthoDB" id="3437960at2759"/>
<dbReference type="PROSITE" id="PS50157">
    <property type="entry name" value="ZINC_FINGER_C2H2_2"/>
    <property type="match status" value="4"/>
</dbReference>
<dbReference type="PANTHER" id="PTHR19818:SF139">
    <property type="entry name" value="PAIR-RULE PROTEIN ODD-PAIRED"/>
    <property type="match status" value="1"/>
</dbReference>
<accession>A0A8E2ETJ4</accession>
<dbReference type="Gene3D" id="3.30.160.60">
    <property type="entry name" value="Classic Zinc Finger"/>
    <property type="match status" value="5"/>
</dbReference>
<evidence type="ECO:0000256" key="2">
    <source>
        <dbReference type="ARBA" id="ARBA00022737"/>
    </source>
</evidence>
<feature type="domain" description="C2H2-type" evidence="7">
    <location>
        <begin position="632"/>
        <end position="659"/>
    </location>
</feature>
<feature type="domain" description="C2H2-type" evidence="7">
    <location>
        <begin position="540"/>
        <end position="572"/>
    </location>
</feature>
<dbReference type="Proteomes" id="UP000250140">
    <property type="component" value="Unassembled WGS sequence"/>
</dbReference>
<dbReference type="GO" id="GO:0045944">
    <property type="term" value="P:positive regulation of transcription by RNA polymerase II"/>
    <property type="evidence" value="ECO:0007669"/>
    <property type="project" value="UniProtKB-ARBA"/>
</dbReference>
<name>A0A8E2ETJ4_9PEZI</name>
<feature type="compositionally biased region" description="Polar residues" evidence="6">
    <location>
        <begin position="319"/>
        <end position="334"/>
    </location>
</feature>
<organism evidence="8 9">
    <name type="scientific">Glonium stellatum</name>
    <dbReference type="NCBI Taxonomy" id="574774"/>
    <lineage>
        <taxon>Eukaryota</taxon>
        <taxon>Fungi</taxon>
        <taxon>Dikarya</taxon>
        <taxon>Ascomycota</taxon>
        <taxon>Pezizomycotina</taxon>
        <taxon>Dothideomycetes</taxon>
        <taxon>Pleosporomycetidae</taxon>
        <taxon>Gloniales</taxon>
        <taxon>Gloniaceae</taxon>
        <taxon>Glonium</taxon>
    </lineage>
</organism>
<evidence type="ECO:0000256" key="5">
    <source>
        <dbReference type="PROSITE-ProRule" id="PRU00042"/>
    </source>
</evidence>
<sequence length="737" mass="81533">MFTSMPASLAGSKRGVAGNVTSRAHMSILGFDGEHPAEHIDPRNLFCGTCATQSSCYSSGDPRPSKRRASTRKVAELLHQASKNSAPSHSSSATALDNCLPSCDECVFDNSCPEQCTLPCSGDKDCSAENACWDPNCDGTPCFEQCMDPQCTKLSCPDNQCFCQQCDAENCPLEDPWSSCHTLHPAQSWLGPAFCHMDPTHQPQYDYQIPYSPLSNQCTQTAFPSFPEFETSYNHFTSYTQHTHSSSGTLGQGLSSNDYTELSRLNEQPSATTGVSLPHSCSLGIPFDHCHIDPQSCCHGYVEKCDLCSGVPQFHPNTIRSSIHQSSGQSQTFEQENREHQSPFISTSSDNTAYNQPSASDSVITITNDLSACNQNMEGPATWPLGGSQFFVDSLTTSAMHSNSKPVFNTWSLPVSRSLNGSMDDLGTSYLTSVSKSASCSTRATSVPLPVALCEGQSRSSTLSPDQSVDEGINNRAINSMILAPIEASKTQFDKVPVCQWNMATSEARNPKPCSRQFDSAKALHHHIKTDHVNQLNGSYTCQWIGCESTDKDFKQRSKLSRHLLTHAEYRPFMCGFKGCDKTFGTNQAKDNHERTHEGKKPYECEFCDYVTTTATQLKTHTNAKHVKDKRFKCRMCDFACADSSNLSKHEKTHKARPYRCPHLDCSYKPDCRWENVKRHFKKSGHCPELLVDDSPEQLAYKKAAAEEARKDPLPRKSQSRVKNTHTFRSSEGEESL</sequence>
<keyword evidence="4" id="KW-0862">Zinc</keyword>
<evidence type="ECO:0000256" key="3">
    <source>
        <dbReference type="ARBA" id="ARBA00022771"/>
    </source>
</evidence>
<dbReference type="SUPFAM" id="SSF57667">
    <property type="entry name" value="beta-beta-alpha zinc fingers"/>
    <property type="match status" value="2"/>
</dbReference>
<dbReference type="PANTHER" id="PTHR19818">
    <property type="entry name" value="ZINC FINGER PROTEIN ZIC AND GLI"/>
    <property type="match status" value="1"/>
</dbReference>
<keyword evidence="3 5" id="KW-0863">Zinc-finger</keyword>
<feature type="region of interest" description="Disordered" evidence="6">
    <location>
        <begin position="702"/>
        <end position="737"/>
    </location>
</feature>
<evidence type="ECO:0000313" key="8">
    <source>
        <dbReference type="EMBL" id="OCL04632.1"/>
    </source>
</evidence>
<feature type="domain" description="C2H2-type" evidence="7">
    <location>
        <begin position="573"/>
        <end position="602"/>
    </location>
</feature>
<dbReference type="GO" id="GO:0005634">
    <property type="term" value="C:nucleus"/>
    <property type="evidence" value="ECO:0007669"/>
    <property type="project" value="UniProtKB-ARBA"/>
</dbReference>
<evidence type="ECO:0000256" key="4">
    <source>
        <dbReference type="ARBA" id="ARBA00022833"/>
    </source>
</evidence>
<dbReference type="EMBL" id="KV750464">
    <property type="protein sequence ID" value="OCL04632.1"/>
    <property type="molecule type" value="Genomic_DNA"/>
</dbReference>
<protein>
    <recommendedName>
        <fullName evidence="7">C2H2-type domain-containing protein</fullName>
    </recommendedName>
</protein>
<feature type="region of interest" description="Disordered" evidence="6">
    <location>
        <begin position="319"/>
        <end position="356"/>
    </location>
</feature>
<dbReference type="SMART" id="SM00355">
    <property type="entry name" value="ZnF_C2H2"/>
    <property type="match status" value="5"/>
</dbReference>
<feature type="domain" description="C2H2-type" evidence="7">
    <location>
        <begin position="603"/>
        <end position="631"/>
    </location>
</feature>
<evidence type="ECO:0000256" key="6">
    <source>
        <dbReference type="SAM" id="MobiDB-lite"/>
    </source>
</evidence>
<dbReference type="InterPro" id="IPR050329">
    <property type="entry name" value="GLI_C2H2-zinc-finger"/>
</dbReference>
<evidence type="ECO:0000259" key="7">
    <source>
        <dbReference type="PROSITE" id="PS50157"/>
    </source>
</evidence>
<dbReference type="AlphaFoldDB" id="A0A8E2ETJ4"/>
<feature type="compositionally biased region" description="Basic and acidic residues" evidence="6">
    <location>
        <begin position="704"/>
        <end position="715"/>
    </location>
</feature>
<keyword evidence="2" id="KW-0677">Repeat</keyword>
<dbReference type="PROSITE" id="PS00028">
    <property type="entry name" value="ZINC_FINGER_C2H2_1"/>
    <property type="match status" value="2"/>
</dbReference>
<evidence type="ECO:0000313" key="9">
    <source>
        <dbReference type="Proteomes" id="UP000250140"/>
    </source>
</evidence>
<dbReference type="GO" id="GO:0000981">
    <property type="term" value="F:DNA-binding transcription factor activity, RNA polymerase II-specific"/>
    <property type="evidence" value="ECO:0007669"/>
    <property type="project" value="TreeGrafter"/>
</dbReference>
<dbReference type="GO" id="GO:0000978">
    <property type="term" value="F:RNA polymerase II cis-regulatory region sequence-specific DNA binding"/>
    <property type="evidence" value="ECO:0007669"/>
    <property type="project" value="TreeGrafter"/>
</dbReference>
<evidence type="ECO:0000256" key="1">
    <source>
        <dbReference type="ARBA" id="ARBA00022723"/>
    </source>
</evidence>
<gene>
    <name evidence="8" type="ORF">AOQ84DRAFT_441977</name>
</gene>
<keyword evidence="9" id="KW-1185">Reference proteome</keyword>
<reference evidence="8 9" key="1">
    <citation type="journal article" date="2016" name="Nat. Commun.">
        <title>Ectomycorrhizal ecology is imprinted in the genome of the dominant symbiotic fungus Cenococcum geophilum.</title>
        <authorList>
            <consortium name="DOE Joint Genome Institute"/>
            <person name="Peter M."/>
            <person name="Kohler A."/>
            <person name="Ohm R.A."/>
            <person name="Kuo A."/>
            <person name="Krutzmann J."/>
            <person name="Morin E."/>
            <person name="Arend M."/>
            <person name="Barry K.W."/>
            <person name="Binder M."/>
            <person name="Choi C."/>
            <person name="Clum A."/>
            <person name="Copeland A."/>
            <person name="Grisel N."/>
            <person name="Haridas S."/>
            <person name="Kipfer T."/>
            <person name="LaButti K."/>
            <person name="Lindquist E."/>
            <person name="Lipzen A."/>
            <person name="Maire R."/>
            <person name="Meier B."/>
            <person name="Mihaltcheva S."/>
            <person name="Molinier V."/>
            <person name="Murat C."/>
            <person name="Poggeler S."/>
            <person name="Quandt C.A."/>
            <person name="Sperisen C."/>
            <person name="Tritt A."/>
            <person name="Tisserant E."/>
            <person name="Crous P.W."/>
            <person name="Henrissat B."/>
            <person name="Nehls U."/>
            <person name="Egli S."/>
            <person name="Spatafora J.W."/>
            <person name="Grigoriev I.V."/>
            <person name="Martin F.M."/>
        </authorList>
    </citation>
    <scope>NUCLEOTIDE SEQUENCE [LARGE SCALE GENOMIC DNA]</scope>
    <source>
        <strain evidence="8 9">CBS 207.34</strain>
    </source>
</reference>
<dbReference type="GO" id="GO:0008270">
    <property type="term" value="F:zinc ion binding"/>
    <property type="evidence" value="ECO:0007669"/>
    <property type="project" value="UniProtKB-KW"/>
</dbReference>